<sequence>MQVDPGDTRLNNYFLEHFFKVISDKKYIGNLWSPPFFYPVKNVLAFSDNLFGSTPIYVLFRYFFSSDISFQLWMISICILCFISFVFLMRYYKISHAIAALGAFLFAFGLLRIYHVSHQQLLSQFFTPLAFLNTWIFFKKPNKQRFNLIFLFCYLQLLAGIYLGWFLVFSLAIFLIIGYLLNHKSFRKLILYWRYNYKKSIAITFFWLSLIYITFLPYINAKKEFGDRTWQEVYTGIPKITSWLSVPQGNFWYPLLSWASEDSQTVNEPNMFPGFILFLFIFICLYALVSKKKFLDTEKLLLVKICLFVFLTIFLLSTRLFSDFSLWRVIYQTVPGASIIRAVTRISTTAYFYVMVAGSVCLDSLLKSIIVKKQIYSIILSIFFIWCFLEQSIIGLPSYDKSLYAQEISEIKELINKGCQVTYVYLEPSIDPKVYYNVTNLSAMWAGIETNTPVINGYSGNAPRLYGDSAKSKTASEIFEWLSKNGKYDDRICLISRQELENPFKLSSEYLLAKTTSSSGKFNSFMVQLPLNQK</sequence>
<evidence type="ECO:0000256" key="1">
    <source>
        <dbReference type="SAM" id="Phobius"/>
    </source>
</evidence>
<evidence type="ECO:0000313" key="2">
    <source>
        <dbReference type="EMBL" id="RCJ29124.1"/>
    </source>
</evidence>
<reference evidence="2" key="1">
    <citation type="submission" date="2016-04" db="EMBL/GenBank/DDBJ databases">
        <authorList>
            <person name="Tabuchi Yagui T.R."/>
        </authorList>
    </citation>
    <scope>NUCLEOTIDE SEQUENCE [LARGE SCALE GENOMIC DNA]</scope>
    <source>
        <strain evidence="2">NIES-26</strain>
    </source>
</reference>
<proteinExistence type="predicted"/>
<comment type="caution">
    <text evidence="2">The sequence shown here is derived from an EMBL/GenBank/DDBJ whole genome shotgun (WGS) entry which is preliminary data.</text>
</comment>
<keyword evidence="1" id="KW-0472">Membrane</keyword>
<feature type="transmembrane region" description="Helical" evidence="1">
    <location>
        <begin position="70"/>
        <end position="89"/>
    </location>
</feature>
<accession>A0A367R0P6</accession>
<feature type="transmembrane region" description="Helical" evidence="1">
    <location>
        <begin position="201"/>
        <end position="219"/>
    </location>
</feature>
<feature type="transmembrane region" description="Helical" evidence="1">
    <location>
        <begin position="150"/>
        <end position="181"/>
    </location>
</feature>
<keyword evidence="3" id="KW-1185">Reference proteome</keyword>
<feature type="transmembrane region" description="Helical" evidence="1">
    <location>
        <begin position="301"/>
        <end position="322"/>
    </location>
</feature>
<name>A0A367R0P6_9NOSO</name>
<feature type="transmembrane region" description="Helical" evidence="1">
    <location>
        <begin position="271"/>
        <end position="289"/>
    </location>
</feature>
<feature type="transmembrane region" description="Helical" evidence="1">
    <location>
        <begin position="378"/>
        <end position="399"/>
    </location>
</feature>
<feature type="transmembrane region" description="Helical" evidence="1">
    <location>
        <begin position="342"/>
        <end position="366"/>
    </location>
</feature>
<protein>
    <recommendedName>
        <fullName evidence="4">Glycosyltransferase RgtA/B/C/D-like domain-containing protein</fullName>
    </recommendedName>
</protein>
<evidence type="ECO:0000313" key="3">
    <source>
        <dbReference type="Proteomes" id="UP000252107"/>
    </source>
</evidence>
<keyword evidence="1" id="KW-1133">Transmembrane helix</keyword>
<dbReference type="Proteomes" id="UP000252107">
    <property type="component" value="Unassembled WGS sequence"/>
</dbReference>
<keyword evidence="1" id="KW-0812">Transmembrane</keyword>
<gene>
    <name evidence="2" type="ORF">A6770_01680</name>
</gene>
<organism evidence="2 3">
    <name type="scientific">Nostoc minutum NIES-26</name>
    <dbReference type="NCBI Taxonomy" id="1844469"/>
    <lineage>
        <taxon>Bacteria</taxon>
        <taxon>Bacillati</taxon>
        <taxon>Cyanobacteriota</taxon>
        <taxon>Cyanophyceae</taxon>
        <taxon>Nostocales</taxon>
        <taxon>Nostocaceae</taxon>
        <taxon>Nostoc</taxon>
    </lineage>
</organism>
<dbReference type="EMBL" id="LXQD01000295">
    <property type="protein sequence ID" value="RCJ29124.1"/>
    <property type="molecule type" value="Genomic_DNA"/>
</dbReference>
<evidence type="ECO:0008006" key="4">
    <source>
        <dbReference type="Google" id="ProtNLM"/>
    </source>
</evidence>
<feature type="transmembrane region" description="Helical" evidence="1">
    <location>
        <begin position="121"/>
        <end position="138"/>
    </location>
</feature>
<feature type="transmembrane region" description="Helical" evidence="1">
    <location>
        <begin position="96"/>
        <end position="115"/>
    </location>
</feature>
<feature type="transmembrane region" description="Helical" evidence="1">
    <location>
        <begin position="43"/>
        <end position="64"/>
    </location>
</feature>
<dbReference type="AlphaFoldDB" id="A0A367R0P6"/>